<dbReference type="FunFam" id="3.40.50.720:FF:000084">
    <property type="entry name" value="Short-chain dehydrogenase reductase"/>
    <property type="match status" value="1"/>
</dbReference>
<dbReference type="OrthoDB" id="9797020at2"/>
<protein>
    <recommendedName>
        <fullName evidence="15">Peroxisomal trans-2-enoyl-CoA reductase</fullName>
        <ecNumber evidence="14">1.3.1.38</ecNumber>
    </recommendedName>
</protein>
<evidence type="ECO:0000313" key="23">
    <source>
        <dbReference type="Proteomes" id="UP000278222"/>
    </source>
</evidence>
<comment type="catalytic activity">
    <reaction evidence="20">
        <text>(2E)-decenoyl-CoA + NADPH + H(+) = decanoyl-CoA + NADP(+)</text>
        <dbReference type="Rhea" id="RHEA:44960"/>
        <dbReference type="ChEBI" id="CHEBI:15378"/>
        <dbReference type="ChEBI" id="CHEBI:57783"/>
        <dbReference type="ChEBI" id="CHEBI:58349"/>
        <dbReference type="ChEBI" id="CHEBI:61406"/>
        <dbReference type="ChEBI" id="CHEBI:61430"/>
    </reaction>
    <physiologicalReaction direction="left-to-right" evidence="20">
        <dbReference type="Rhea" id="RHEA:44961"/>
    </physiologicalReaction>
</comment>
<evidence type="ECO:0000256" key="5">
    <source>
        <dbReference type="ARBA" id="ARBA00022553"/>
    </source>
</evidence>
<keyword evidence="11" id="KW-0275">Fatty acid biosynthesis</keyword>
<dbReference type="InterPro" id="IPR002347">
    <property type="entry name" value="SDR_fam"/>
</dbReference>
<keyword evidence="5" id="KW-0597">Phosphoprotein</keyword>
<comment type="function">
    <text evidence="12">Participates in chain elongation of fatty acids. Catalyzes the reduction of trans-2-enoyl-CoAs of varying chain lengths from 6:1 to 16:1, having maximum activity with 10:1 CoA. Has no 2,4-dienoyl-CoA reductase activity.</text>
</comment>
<dbReference type="GO" id="GO:0019166">
    <property type="term" value="F:trans-2-enoyl-CoA reductase (NADPH) activity"/>
    <property type="evidence" value="ECO:0007669"/>
    <property type="project" value="UniProtKB-EC"/>
</dbReference>
<dbReference type="RefSeq" id="WP_123690195.1">
    <property type="nucleotide sequence ID" value="NZ_AP019700.1"/>
</dbReference>
<dbReference type="SUPFAM" id="SSF51735">
    <property type="entry name" value="NAD(P)-binding Rossmann-fold domains"/>
    <property type="match status" value="1"/>
</dbReference>
<comment type="catalytic activity">
    <reaction evidence="17">
        <text>(2E)-tetradecenoyl-CoA + NADPH + H(+) = tetradecanoyl-CoA + NADP(+)</text>
        <dbReference type="Rhea" id="RHEA:44968"/>
        <dbReference type="ChEBI" id="CHEBI:15378"/>
        <dbReference type="ChEBI" id="CHEBI:57385"/>
        <dbReference type="ChEBI" id="CHEBI:57783"/>
        <dbReference type="ChEBI" id="CHEBI:58349"/>
        <dbReference type="ChEBI" id="CHEBI:61405"/>
    </reaction>
    <physiologicalReaction direction="left-to-right" evidence="17">
        <dbReference type="Rhea" id="RHEA:44969"/>
    </physiologicalReaction>
</comment>
<keyword evidence="8" id="KW-0560">Oxidoreductase</keyword>
<evidence type="ECO:0000256" key="15">
    <source>
        <dbReference type="ARBA" id="ARBA00041063"/>
    </source>
</evidence>
<name>A0A3N1LHR5_9PROT</name>
<dbReference type="Proteomes" id="UP000278222">
    <property type="component" value="Unassembled WGS sequence"/>
</dbReference>
<dbReference type="Gene3D" id="3.40.50.720">
    <property type="entry name" value="NAD(P)-binding Rossmann-like Domain"/>
    <property type="match status" value="1"/>
</dbReference>
<evidence type="ECO:0000256" key="11">
    <source>
        <dbReference type="ARBA" id="ARBA00023160"/>
    </source>
</evidence>
<dbReference type="PANTHER" id="PTHR24317:SF7">
    <property type="entry name" value="PEROXISOMAL TRANS-2-ENOYL-COA REDUCTASE"/>
    <property type="match status" value="1"/>
</dbReference>
<comment type="similarity">
    <text evidence="3">Belongs to the short-chain dehydrogenases/reductases (SDR) family.</text>
</comment>
<dbReference type="GO" id="GO:0006633">
    <property type="term" value="P:fatty acid biosynthetic process"/>
    <property type="evidence" value="ECO:0007669"/>
    <property type="project" value="UniProtKB-KW"/>
</dbReference>
<dbReference type="PRINTS" id="PR00081">
    <property type="entry name" value="GDHRDH"/>
</dbReference>
<keyword evidence="6" id="KW-0276">Fatty acid metabolism</keyword>
<comment type="catalytic activity">
    <reaction evidence="18">
        <text>(2E)-hexenoyl-CoA + NADPH + H(+) = hexanoyl-CoA + NADP(+)</text>
        <dbReference type="Rhea" id="RHEA:44956"/>
        <dbReference type="ChEBI" id="CHEBI:15378"/>
        <dbReference type="ChEBI" id="CHEBI:57783"/>
        <dbReference type="ChEBI" id="CHEBI:58349"/>
        <dbReference type="ChEBI" id="CHEBI:62077"/>
        <dbReference type="ChEBI" id="CHEBI:62620"/>
    </reaction>
    <physiologicalReaction direction="left-to-right" evidence="18">
        <dbReference type="Rhea" id="RHEA:44957"/>
    </physiologicalReaction>
</comment>
<comment type="caution">
    <text evidence="22">The sequence shown here is derived from an EMBL/GenBank/DDBJ whole genome shotgun (WGS) entry which is preliminary data.</text>
</comment>
<dbReference type="EMBL" id="RJKX01000014">
    <property type="protein sequence ID" value="ROP90800.1"/>
    <property type="molecule type" value="Genomic_DNA"/>
</dbReference>
<evidence type="ECO:0000256" key="20">
    <source>
        <dbReference type="ARBA" id="ARBA00049386"/>
    </source>
</evidence>
<dbReference type="Pfam" id="PF13561">
    <property type="entry name" value="adh_short_C2"/>
    <property type="match status" value="1"/>
</dbReference>
<comment type="catalytic activity">
    <reaction evidence="21">
        <text>(2E)-octenoyl-CoA + NADPH + H(+) = octanoyl-CoA + NADP(+)</text>
        <dbReference type="Rhea" id="RHEA:44952"/>
        <dbReference type="ChEBI" id="CHEBI:15378"/>
        <dbReference type="ChEBI" id="CHEBI:57386"/>
        <dbReference type="ChEBI" id="CHEBI:57783"/>
        <dbReference type="ChEBI" id="CHEBI:58349"/>
        <dbReference type="ChEBI" id="CHEBI:62242"/>
    </reaction>
    <physiologicalReaction direction="left-to-right" evidence="21">
        <dbReference type="Rhea" id="RHEA:44953"/>
    </physiologicalReaction>
</comment>
<evidence type="ECO:0000256" key="12">
    <source>
        <dbReference type="ARBA" id="ARBA00037124"/>
    </source>
</evidence>
<proteinExistence type="inferred from homology"/>
<dbReference type="PANTHER" id="PTHR24317">
    <property type="entry name" value="PEROXISOMAL TRANS-2-ENOYL-COA REDUCTASE"/>
    <property type="match status" value="1"/>
</dbReference>
<evidence type="ECO:0000313" key="22">
    <source>
        <dbReference type="EMBL" id="ROP90800.1"/>
    </source>
</evidence>
<evidence type="ECO:0000256" key="3">
    <source>
        <dbReference type="ARBA" id="ARBA00006484"/>
    </source>
</evidence>
<dbReference type="InterPro" id="IPR036291">
    <property type="entry name" value="NAD(P)-bd_dom_sf"/>
</dbReference>
<dbReference type="PRINTS" id="PR00080">
    <property type="entry name" value="SDRFAMILY"/>
</dbReference>
<evidence type="ECO:0000256" key="6">
    <source>
        <dbReference type="ARBA" id="ARBA00022832"/>
    </source>
</evidence>
<evidence type="ECO:0000256" key="4">
    <source>
        <dbReference type="ARBA" id="ARBA00022516"/>
    </source>
</evidence>
<dbReference type="InterPro" id="IPR052388">
    <property type="entry name" value="Peroxisomal_t2-enoyl-CoA_red"/>
</dbReference>
<evidence type="ECO:0000256" key="10">
    <source>
        <dbReference type="ARBA" id="ARBA00023140"/>
    </source>
</evidence>
<evidence type="ECO:0000256" key="9">
    <source>
        <dbReference type="ARBA" id="ARBA00023098"/>
    </source>
</evidence>
<evidence type="ECO:0000256" key="8">
    <source>
        <dbReference type="ARBA" id="ARBA00023002"/>
    </source>
</evidence>
<comment type="catalytic activity">
    <reaction evidence="16">
        <text>(2E)-dodecenoyl-CoA + NADPH + H(+) = dodecanoyl-CoA + NADP(+)</text>
        <dbReference type="Rhea" id="RHEA:44964"/>
        <dbReference type="ChEBI" id="CHEBI:15378"/>
        <dbReference type="ChEBI" id="CHEBI:57330"/>
        <dbReference type="ChEBI" id="CHEBI:57375"/>
        <dbReference type="ChEBI" id="CHEBI:57783"/>
        <dbReference type="ChEBI" id="CHEBI:58349"/>
    </reaction>
    <physiologicalReaction direction="left-to-right" evidence="16">
        <dbReference type="Rhea" id="RHEA:44965"/>
    </physiologicalReaction>
</comment>
<comment type="pathway">
    <text evidence="2">Lipid metabolism.</text>
</comment>
<comment type="subunit">
    <text evidence="13">Interacts with PEX5, probably required to target it into peroxisomes.</text>
</comment>
<evidence type="ECO:0000256" key="1">
    <source>
        <dbReference type="ARBA" id="ARBA00004275"/>
    </source>
</evidence>
<evidence type="ECO:0000256" key="19">
    <source>
        <dbReference type="ARBA" id="ARBA00049251"/>
    </source>
</evidence>
<keyword evidence="10" id="KW-0576">Peroxisome</keyword>
<dbReference type="EC" id="1.3.1.38" evidence="14"/>
<keyword evidence="9" id="KW-0443">Lipid metabolism</keyword>
<evidence type="ECO:0000256" key="13">
    <source>
        <dbReference type="ARBA" id="ARBA00038622"/>
    </source>
</evidence>
<evidence type="ECO:0000256" key="16">
    <source>
        <dbReference type="ARBA" id="ARBA00047570"/>
    </source>
</evidence>
<organism evidence="22 23">
    <name type="scientific">Stella humosa</name>
    <dbReference type="NCBI Taxonomy" id="94"/>
    <lineage>
        <taxon>Bacteria</taxon>
        <taxon>Pseudomonadati</taxon>
        <taxon>Pseudomonadota</taxon>
        <taxon>Alphaproteobacteria</taxon>
        <taxon>Rhodospirillales</taxon>
        <taxon>Stellaceae</taxon>
        <taxon>Stella</taxon>
    </lineage>
</organism>
<dbReference type="AlphaFoldDB" id="A0A3N1LHR5"/>
<sequence>MTAVLAAGALAGRVAVVTGAGSGIGRAIALRLASLGASVVGCGRTAGRLEETGRLVAAAGGRFRHVAVNLREAEAATAFIHEAGEADGIDLLVNNAGGQFFAPATEISARGWAAVIDLNLTAVFTVTRAAHPFLARAAAAGRGAAVVNISLSGVDRGSMGMAHSIAARAGVLALTRTLALEWAPAGIRLNCIGPGTVVTGGLAGEAGQAILDRLVAATPLGRTTTVDEVAELTAFLGSPAAAMITGQMLQVDGGAHLGSGLHLIEAPAAP</sequence>
<comment type="catalytic activity">
    <reaction evidence="19">
        <text>a (2E)-enoyl-CoA + NADPH + H(+) = a 2,3-saturated acyl-CoA + NADP(+)</text>
        <dbReference type="Rhea" id="RHEA:33763"/>
        <dbReference type="ChEBI" id="CHEBI:15378"/>
        <dbReference type="ChEBI" id="CHEBI:57783"/>
        <dbReference type="ChEBI" id="CHEBI:58349"/>
        <dbReference type="ChEBI" id="CHEBI:58856"/>
        <dbReference type="ChEBI" id="CHEBI:65111"/>
        <dbReference type="EC" id="1.3.1.38"/>
    </reaction>
    <physiologicalReaction direction="left-to-right" evidence="19">
        <dbReference type="Rhea" id="RHEA:33764"/>
    </physiologicalReaction>
</comment>
<keyword evidence="23" id="KW-1185">Reference proteome</keyword>
<evidence type="ECO:0000256" key="21">
    <source>
        <dbReference type="ARBA" id="ARBA00049559"/>
    </source>
</evidence>
<evidence type="ECO:0000256" key="7">
    <source>
        <dbReference type="ARBA" id="ARBA00022857"/>
    </source>
</evidence>
<evidence type="ECO:0000256" key="14">
    <source>
        <dbReference type="ARBA" id="ARBA00038849"/>
    </source>
</evidence>
<comment type="subcellular location">
    <subcellularLocation>
        <location evidence="1">Peroxisome</location>
    </subcellularLocation>
</comment>
<evidence type="ECO:0000256" key="18">
    <source>
        <dbReference type="ARBA" id="ARBA00049108"/>
    </source>
</evidence>
<gene>
    <name evidence="22" type="ORF">EDC65_2659</name>
</gene>
<accession>A0A3N1LHR5</accession>
<keyword evidence="7" id="KW-0521">NADP</keyword>
<evidence type="ECO:0000256" key="2">
    <source>
        <dbReference type="ARBA" id="ARBA00005189"/>
    </source>
</evidence>
<keyword evidence="4" id="KW-0444">Lipid biosynthesis</keyword>
<reference evidence="22 23" key="1">
    <citation type="submission" date="2018-11" db="EMBL/GenBank/DDBJ databases">
        <title>Genomic Encyclopedia of Type Strains, Phase IV (KMG-IV): sequencing the most valuable type-strain genomes for metagenomic binning, comparative biology and taxonomic classification.</title>
        <authorList>
            <person name="Goeker M."/>
        </authorList>
    </citation>
    <scope>NUCLEOTIDE SEQUENCE [LARGE SCALE GENOMIC DNA]</scope>
    <source>
        <strain evidence="22 23">DSM 5900</strain>
    </source>
</reference>
<evidence type="ECO:0000256" key="17">
    <source>
        <dbReference type="ARBA" id="ARBA00048686"/>
    </source>
</evidence>